<dbReference type="OrthoDB" id="415706at2759"/>
<gene>
    <name evidence="1" type="ORF">EMCG_03226</name>
</gene>
<accession>A0A0G2HWA5</accession>
<sequence length="67" mass="7513">MTKKTGIAGLTLSAINGLDNEKRIRILGIIDKLRELGVSENVSLPQLVIVGDQFIFQRSNYFMISYI</sequence>
<dbReference type="Gene3D" id="3.40.50.300">
    <property type="entry name" value="P-loop containing nucleotide triphosphate hydrolases"/>
    <property type="match status" value="1"/>
</dbReference>
<dbReference type="Proteomes" id="UP000034164">
    <property type="component" value="Unassembled WGS sequence"/>
</dbReference>
<comment type="caution">
    <text evidence="1">The sequence shown here is derived from an EMBL/GenBank/DDBJ whole genome shotgun (WGS) entry which is preliminary data.</text>
</comment>
<dbReference type="VEuPathDB" id="FungiDB:EMCG_03226"/>
<evidence type="ECO:0000313" key="2">
    <source>
        <dbReference type="Proteomes" id="UP000034164"/>
    </source>
</evidence>
<dbReference type="EMBL" id="LCZI01001123">
    <property type="protein sequence ID" value="KKZ62368.1"/>
    <property type="molecule type" value="Genomic_DNA"/>
</dbReference>
<protein>
    <submittedName>
        <fullName evidence="1">Uncharacterized protein</fullName>
    </submittedName>
</protein>
<organism evidence="1 2">
    <name type="scientific">[Emmonsia] crescens</name>
    <dbReference type="NCBI Taxonomy" id="73230"/>
    <lineage>
        <taxon>Eukaryota</taxon>
        <taxon>Fungi</taxon>
        <taxon>Dikarya</taxon>
        <taxon>Ascomycota</taxon>
        <taxon>Pezizomycotina</taxon>
        <taxon>Eurotiomycetes</taxon>
        <taxon>Eurotiomycetidae</taxon>
        <taxon>Onygenales</taxon>
        <taxon>Ajellomycetaceae</taxon>
        <taxon>Emergomyces</taxon>
    </lineage>
</organism>
<dbReference type="AlphaFoldDB" id="A0A0G2HWA5"/>
<name>A0A0G2HWA5_9EURO</name>
<reference evidence="2" key="1">
    <citation type="journal article" date="2015" name="PLoS Genet.">
        <title>The dynamic genome and transcriptome of the human fungal pathogen Blastomyces and close relative Emmonsia.</title>
        <authorList>
            <person name="Munoz J.F."/>
            <person name="Gauthier G.M."/>
            <person name="Desjardins C.A."/>
            <person name="Gallo J.E."/>
            <person name="Holder J."/>
            <person name="Sullivan T.D."/>
            <person name="Marty A.J."/>
            <person name="Carmen J.C."/>
            <person name="Chen Z."/>
            <person name="Ding L."/>
            <person name="Gujja S."/>
            <person name="Magrini V."/>
            <person name="Misas E."/>
            <person name="Mitreva M."/>
            <person name="Priest M."/>
            <person name="Saif S."/>
            <person name="Whiston E.A."/>
            <person name="Young S."/>
            <person name="Zeng Q."/>
            <person name="Goldman W.E."/>
            <person name="Mardis E.R."/>
            <person name="Taylor J.W."/>
            <person name="McEwen J.G."/>
            <person name="Clay O.K."/>
            <person name="Klein B.S."/>
            <person name="Cuomo C.A."/>
        </authorList>
    </citation>
    <scope>NUCLEOTIDE SEQUENCE [LARGE SCALE GENOMIC DNA]</scope>
    <source>
        <strain evidence="2">UAMH 3008</strain>
    </source>
</reference>
<evidence type="ECO:0000313" key="1">
    <source>
        <dbReference type="EMBL" id="KKZ62368.1"/>
    </source>
</evidence>
<dbReference type="InterPro" id="IPR027417">
    <property type="entry name" value="P-loop_NTPase"/>
</dbReference>
<proteinExistence type="predicted"/>